<evidence type="ECO:0000313" key="3">
    <source>
        <dbReference type="Proteomes" id="UP000634136"/>
    </source>
</evidence>
<keyword evidence="1" id="KW-0812">Transmembrane</keyword>
<proteinExistence type="predicted"/>
<evidence type="ECO:0000313" key="2">
    <source>
        <dbReference type="EMBL" id="KAF7838935.1"/>
    </source>
</evidence>
<keyword evidence="1" id="KW-1133">Transmembrane helix</keyword>
<protein>
    <submittedName>
        <fullName evidence="2">Uncharacterized protein</fullName>
    </submittedName>
</protein>
<reference evidence="2" key="1">
    <citation type="submission" date="2020-09" db="EMBL/GenBank/DDBJ databases">
        <title>Genome-Enabled Discovery of Anthraquinone Biosynthesis in Senna tora.</title>
        <authorList>
            <person name="Kang S.-H."/>
            <person name="Pandey R.P."/>
            <person name="Lee C.-M."/>
            <person name="Sim J.-S."/>
            <person name="Jeong J.-T."/>
            <person name="Choi B.-S."/>
            <person name="Jung M."/>
            <person name="Ginzburg D."/>
            <person name="Zhao K."/>
            <person name="Won S.Y."/>
            <person name="Oh T.-J."/>
            <person name="Yu Y."/>
            <person name="Kim N.-H."/>
            <person name="Lee O.R."/>
            <person name="Lee T.-H."/>
            <person name="Bashyal P."/>
            <person name="Kim T.-S."/>
            <person name="Lee W.-H."/>
            <person name="Kawkins C."/>
            <person name="Kim C.-K."/>
            <person name="Kim J.S."/>
            <person name="Ahn B.O."/>
            <person name="Rhee S.Y."/>
            <person name="Sohng J.K."/>
        </authorList>
    </citation>
    <scope>NUCLEOTIDE SEQUENCE</scope>
    <source>
        <tissue evidence="2">Leaf</tissue>
    </source>
</reference>
<organism evidence="2 3">
    <name type="scientific">Senna tora</name>
    <dbReference type="NCBI Taxonomy" id="362788"/>
    <lineage>
        <taxon>Eukaryota</taxon>
        <taxon>Viridiplantae</taxon>
        <taxon>Streptophyta</taxon>
        <taxon>Embryophyta</taxon>
        <taxon>Tracheophyta</taxon>
        <taxon>Spermatophyta</taxon>
        <taxon>Magnoliopsida</taxon>
        <taxon>eudicotyledons</taxon>
        <taxon>Gunneridae</taxon>
        <taxon>Pentapetalae</taxon>
        <taxon>rosids</taxon>
        <taxon>fabids</taxon>
        <taxon>Fabales</taxon>
        <taxon>Fabaceae</taxon>
        <taxon>Caesalpinioideae</taxon>
        <taxon>Cassia clade</taxon>
        <taxon>Senna</taxon>
    </lineage>
</organism>
<dbReference type="EMBL" id="JAAIUW010000003">
    <property type="protein sequence ID" value="KAF7838935.1"/>
    <property type="molecule type" value="Genomic_DNA"/>
</dbReference>
<gene>
    <name evidence="2" type="ORF">G2W53_007417</name>
</gene>
<accession>A0A835CFN5</accession>
<dbReference type="AlphaFoldDB" id="A0A835CFN5"/>
<comment type="caution">
    <text evidence="2">The sequence shown here is derived from an EMBL/GenBank/DDBJ whole genome shotgun (WGS) entry which is preliminary data.</text>
</comment>
<name>A0A835CFN5_9FABA</name>
<keyword evidence="3" id="KW-1185">Reference proteome</keyword>
<evidence type="ECO:0000256" key="1">
    <source>
        <dbReference type="SAM" id="Phobius"/>
    </source>
</evidence>
<keyword evidence="1" id="KW-0472">Membrane</keyword>
<dbReference type="Proteomes" id="UP000634136">
    <property type="component" value="Unassembled WGS sequence"/>
</dbReference>
<feature type="transmembrane region" description="Helical" evidence="1">
    <location>
        <begin position="21"/>
        <end position="42"/>
    </location>
</feature>
<sequence>MVVRRYLSRPKPRGEDRAQKETVAVWLSCVFPTLPVCATAAAV</sequence>